<accession>A0A319E698</accession>
<feature type="non-terminal residue" evidence="1">
    <location>
        <position position="132"/>
    </location>
</feature>
<organism evidence="1 2">
    <name type="scientific">Aspergillus sclerotiicarbonarius (strain CBS 121057 / IBT 28362)</name>
    <dbReference type="NCBI Taxonomy" id="1448318"/>
    <lineage>
        <taxon>Eukaryota</taxon>
        <taxon>Fungi</taxon>
        <taxon>Dikarya</taxon>
        <taxon>Ascomycota</taxon>
        <taxon>Pezizomycotina</taxon>
        <taxon>Eurotiomycetes</taxon>
        <taxon>Eurotiomycetidae</taxon>
        <taxon>Eurotiales</taxon>
        <taxon>Aspergillaceae</taxon>
        <taxon>Aspergillus</taxon>
        <taxon>Aspergillus subgen. Circumdati</taxon>
    </lineage>
</organism>
<dbReference type="STRING" id="1448318.A0A319E698"/>
<reference evidence="1 2" key="1">
    <citation type="submission" date="2018-02" db="EMBL/GenBank/DDBJ databases">
        <title>The genomes of Aspergillus section Nigri reveals drivers in fungal speciation.</title>
        <authorList>
            <consortium name="DOE Joint Genome Institute"/>
            <person name="Vesth T.C."/>
            <person name="Nybo J."/>
            <person name="Theobald S."/>
            <person name="Brandl J."/>
            <person name="Frisvad J.C."/>
            <person name="Nielsen K.F."/>
            <person name="Lyhne E.K."/>
            <person name="Kogle M.E."/>
            <person name="Kuo A."/>
            <person name="Riley R."/>
            <person name="Clum A."/>
            <person name="Nolan M."/>
            <person name="Lipzen A."/>
            <person name="Salamov A."/>
            <person name="Henrissat B."/>
            <person name="Wiebenga A."/>
            <person name="De vries R.P."/>
            <person name="Grigoriev I.V."/>
            <person name="Mortensen U.H."/>
            <person name="Andersen M.R."/>
            <person name="Baker S.E."/>
        </authorList>
    </citation>
    <scope>NUCLEOTIDE SEQUENCE [LARGE SCALE GENOMIC DNA]</scope>
    <source>
        <strain evidence="1 2">CBS 121057</strain>
    </source>
</reference>
<keyword evidence="2" id="KW-1185">Reference proteome</keyword>
<proteinExistence type="predicted"/>
<dbReference type="EMBL" id="KZ826356">
    <property type="protein sequence ID" value="PYI05626.1"/>
    <property type="molecule type" value="Genomic_DNA"/>
</dbReference>
<dbReference type="AlphaFoldDB" id="A0A319E698"/>
<dbReference type="PANTHER" id="PTHR35896:SF3">
    <property type="entry name" value="MAJOR FACILITATOR SUPERFAMILY TRANSPORTER"/>
    <property type="match status" value="1"/>
</dbReference>
<evidence type="ECO:0000313" key="2">
    <source>
        <dbReference type="Proteomes" id="UP000248423"/>
    </source>
</evidence>
<name>A0A319E698_ASPSB</name>
<protein>
    <submittedName>
        <fullName evidence="1">Uncharacterized protein</fullName>
    </submittedName>
</protein>
<dbReference type="PANTHER" id="PTHR35896">
    <property type="entry name" value="IG-LIKE DOMAIN-CONTAINING PROTEIN"/>
    <property type="match status" value="1"/>
</dbReference>
<dbReference type="InterPro" id="IPR053008">
    <property type="entry name" value="Phomopsin_biosynth_assoc"/>
</dbReference>
<gene>
    <name evidence="1" type="ORF">BO78DRAFT_268746</name>
</gene>
<feature type="non-terminal residue" evidence="1">
    <location>
        <position position="1"/>
    </location>
</feature>
<dbReference type="OrthoDB" id="3501153at2759"/>
<evidence type="ECO:0000313" key="1">
    <source>
        <dbReference type="EMBL" id="PYI05626.1"/>
    </source>
</evidence>
<dbReference type="VEuPathDB" id="FungiDB:BO78DRAFT_268746"/>
<dbReference type="Proteomes" id="UP000248423">
    <property type="component" value="Unassembled WGS sequence"/>
</dbReference>
<sequence length="132" mass="15196">CGGTPEEARRCGCNFDILTFCWVFEECDDIELTREFLELEDWKWFTESGDNETVPREAAGAGETDLFVSWGYHTTHCTYMYKKMHRAIMRGKPMDGHLGSYNHTEHCAWVLTSEGVPDTLVNTRAEVRYPSC</sequence>